<dbReference type="EMBL" id="WHWB01033673">
    <property type="protein sequence ID" value="KAJ7418303.1"/>
    <property type="molecule type" value="Genomic_DNA"/>
</dbReference>
<gene>
    <name evidence="1" type="ORF">WISP_59756</name>
</gene>
<evidence type="ECO:0008006" key="3">
    <source>
        <dbReference type="Google" id="ProtNLM"/>
    </source>
</evidence>
<evidence type="ECO:0000313" key="2">
    <source>
        <dbReference type="Proteomes" id="UP001145742"/>
    </source>
</evidence>
<evidence type="ECO:0000313" key="1">
    <source>
        <dbReference type="EMBL" id="KAJ7418303.1"/>
    </source>
</evidence>
<comment type="caution">
    <text evidence="1">The sequence shown here is derived from an EMBL/GenBank/DDBJ whole genome shotgun (WGS) entry which is preliminary data.</text>
</comment>
<dbReference type="Proteomes" id="UP001145742">
    <property type="component" value="Unassembled WGS sequence"/>
</dbReference>
<organism evidence="1 2">
    <name type="scientific">Willisornis vidua</name>
    <name type="common">Xingu scale-backed antbird</name>
    <dbReference type="NCBI Taxonomy" id="1566151"/>
    <lineage>
        <taxon>Eukaryota</taxon>
        <taxon>Metazoa</taxon>
        <taxon>Chordata</taxon>
        <taxon>Craniata</taxon>
        <taxon>Vertebrata</taxon>
        <taxon>Euteleostomi</taxon>
        <taxon>Archelosauria</taxon>
        <taxon>Archosauria</taxon>
        <taxon>Dinosauria</taxon>
        <taxon>Saurischia</taxon>
        <taxon>Theropoda</taxon>
        <taxon>Coelurosauria</taxon>
        <taxon>Aves</taxon>
        <taxon>Neognathae</taxon>
        <taxon>Neoaves</taxon>
        <taxon>Telluraves</taxon>
        <taxon>Australaves</taxon>
        <taxon>Passeriformes</taxon>
        <taxon>Thamnophilidae</taxon>
        <taxon>Willisornis</taxon>
    </lineage>
</organism>
<sequence>MQLRMTLKVSVMPKGEPWHCLESTKPGCQPARDNNILTENPMYPTRVIYIVRDPCASEITTVENKRITQQKGLDESKQEKRDLLLKHFPACS</sequence>
<reference evidence="1" key="1">
    <citation type="submission" date="2019-10" db="EMBL/GenBank/DDBJ databases">
        <authorList>
            <person name="Soares A.E.R."/>
            <person name="Aleixo A."/>
            <person name="Schneider P."/>
            <person name="Miyaki C.Y."/>
            <person name="Schneider M.P."/>
            <person name="Mello C."/>
            <person name="Vasconcelos A.T.R."/>
        </authorList>
    </citation>
    <scope>NUCLEOTIDE SEQUENCE</scope>
    <source>
        <tissue evidence="1">Muscle</tissue>
    </source>
</reference>
<protein>
    <recommendedName>
        <fullName evidence="3">Sulfotransferase</fullName>
    </recommendedName>
</protein>
<proteinExistence type="predicted"/>
<name>A0ABQ9DBK9_9PASS</name>
<keyword evidence="2" id="KW-1185">Reference proteome</keyword>
<accession>A0ABQ9DBK9</accession>